<proteinExistence type="predicted"/>
<dbReference type="EMBL" id="KZ820348">
    <property type="protein sequence ID" value="PWN47750.1"/>
    <property type="molecule type" value="Genomic_DNA"/>
</dbReference>
<reference evidence="1 2" key="1">
    <citation type="journal article" date="2018" name="Mol. Biol. Evol.">
        <title>Broad Genomic Sampling Reveals a Smut Pathogenic Ancestry of the Fungal Clade Ustilaginomycotina.</title>
        <authorList>
            <person name="Kijpornyongpan T."/>
            <person name="Mondo S.J."/>
            <person name="Barry K."/>
            <person name="Sandor L."/>
            <person name="Lee J."/>
            <person name="Lipzen A."/>
            <person name="Pangilinan J."/>
            <person name="LaButti K."/>
            <person name="Hainaut M."/>
            <person name="Henrissat B."/>
            <person name="Grigoriev I.V."/>
            <person name="Spatafora J.W."/>
            <person name="Aime M.C."/>
        </authorList>
    </citation>
    <scope>NUCLEOTIDE SEQUENCE [LARGE SCALE GENOMIC DNA]</scope>
    <source>
        <strain evidence="1 2">SA 807</strain>
    </source>
</reference>
<dbReference type="Proteomes" id="UP000245626">
    <property type="component" value="Unassembled WGS sequence"/>
</dbReference>
<accession>A0ACD0NPP2</accession>
<protein>
    <submittedName>
        <fullName evidence="1">Uncharacterized protein</fullName>
    </submittedName>
</protein>
<evidence type="ECO:0000313" key="1">
    <source>
        <dbReference type="EMBL" id="PWN47750.1"/>
    </source>
</evidence>
<gene>
    <name evidence="1" type="ORF">IE53DRAFT_320669</name>
</gene>
<sequence length="741" mass="82783">MTPKKRAIPHEDIHCRNVPGYSPSKRSRSSKSGDGSSAAEGNTDPSTGTGSLATELSGFKMGESSRAVQGVRLMKRAVRSSHLKPTTTRIDKYSRMTEQEKILREKQKHEETKLWRHKFKKVFPSFNFYFDHFDEATAKDLTSMIRCLGGSVEPFFSRSVTHLITTRQIPVVLSENSDKGKESSLKSAKVGAAERTKELNRLAFKSSGKGRISPTKSAPDNFKNKSIPLYSERNPFDDSAPPPAANDILLKAQDFGMKIWRHDKLLTILKMLLDEPSVPAAAATGNKQDLSQMLEREKLFGTHERDPSAARGDYYYFPKNGFYLLVEDATMDHRPIMCAEYEYDRRNQEGKEPPWPVLYGELEGRCPFTKYDVTESHRSRLNRENNHQTLRRTVSLNCINQRIHGPRSPRPSNDGFFDARASAYQMASGNSVSITSNIASTTSNALNDHGGYAQRVPQNRRVTELGKRMHTPLVPSQSARISASPVGSGGSGLGPVAVAASGSGSSNPASPAASTTPISSLSRGALVRRMLGMTEHESKTGRAIPQGIRRSASASIATLRRREQDRRPGYCENCRVKYESFDDHIQSRKHRKFATDAGNFVDIDQLLLRVQRPLIPDWIDFSDATREDTGSLPDDEDELEDWERYENSAESAEGHNRHAYEFEYAQPYQTEYTELLEGEEPLENKIDKGPAGGRFSDYYHTGEVQHLEEDTWHHQVAERGDTPYTSPDVGPGEADAGEVCD</sequence>
<organism evidence="1 2">
    <name type="scientific">Violaceomyces palustris</name>
    <dbReference type="NCBI Taxonomy" id="1673888"/>
    <lineage>
        <taxon>Eukaryota</taxon>
        <taxon>Fungi</taxon>
        <taxon>Dikarya</taxon>
        <taxon>Basidiomycota</taxon>
        <taxon>Ustilaginomycotina</taxon>
        <taxon>Ustilaginomycetes</taxon>
        <taxon>Violaceomycetales</taxon>
        <taxon>Violaceomycetaceae</taxon>
        <taxon>Violaceomyces</taxon>
    </lineage>
</organism>
<keyword evidence="2" id="KW-1185">Reference proteome</keyword>
<name>A0ACD0NPP2_9BASI</name>
<evidence type="ECO:0000313" key="2">
    <source>
        <dbReference type="Proteomes" id="UP000245626"/>
    </source>
</evidence>